<organism evidence="1 2">
    <name type="scientific">Paraburkholderia youngii</name>
    <dbReference type="NCBI Taxonomy" id="2782701"/>
    <lineage>
        <taxon>Bacteria</taxon>
        <taxon>Pseudomonadati</taxon>
        <taxon>Pseudomonadota</taxon>
        <taxon>Betaproteobacteria</taxon>
        <taxon>Burkholderiales</taxon>
        <taxon>Burkholderiaceae</taxon>
        <taxon>Paraburkholderia</taxon>
    </lineage>
</organism>
<comment type="caution">
    <text evidence="1">The sequence shown here is derived from an EMBL/GenBank/DDBJ whole genome shotgun (WGS) entry which is preliminary data.</text>
</comment>
<name>A0ABX2P0T2_9BURK</name>
<dbReference type="Proteomes" id="UP000821598">
    <property type="component" value="Unassembled WGS sequence"/>
</dbReference>
<sequence length="75" mass="8012">MLDDDALVDLSEPVRGNIEQGRAVRPDFNASGRSALAATRHARLGTGPRGWTLSVGHPPAVDEMVKDAIKVFNST</sequence>
<proteinExistence type="predicted"/>
<protein>
    <submittedName>
        <fullName evidence="1">Uncharacterized protein</fullName>
    </submittedName>
</protein>
<dbReference type="EMBL" id="VOMC01000122">
    <property type="protein sequence ID" value="NVI09720.1"/>
    <property type="molecule type" value="Genomic_DNA"/>
</dbReference>
<evidence type="ECO:0000313" key="1">
    <source>
        <dbReference type="EMBL" id="NVI09720.1"/>
    </source>
</evidence>
<reference evidence="1 2" key="1">
    <citation type="submission" date="2019-08" db="EMBL/GenBank/DDBJ databases">
        <title>Paraburkholderia simonii sp. nov. and P. youngii sp. nov. Brazilian and Mexican Mimosa-associated rhizobia.</title>
        <authorList>
            <person name="Mavima L."/>
            <person name="Beukes C.W."/>
            <person name="Palmer M."/>
            <person name="De Meyer S.E."/>
            <person name="James E.K."/>
            <person name="Maluk M."/>
            <person name="Avontuur J.R."/>
            <person name="Chan W.Y."/>
            <person name="Venter S.N."/>
            <person name="Steenkamp E.T."/>
        </authorList>
    </citation>
    <scope>NUCLEOTIDE SEQUENCE [LARGE SCALE GENOMIC DNA]</scope>
    <source>
        <strain evidence="1 2">JPY454</strain>
    </source>
</reference>
<keyword evidence="2" id="KW-1185">Reference proteome</keyword>
<dbReference type="RefSeq" id="WP_176370034.1">
    <property type="nucleotide sequence ID" value="NZ_JBNDKW010000004.1"/>
</dbReference>
<accession>A0ABX2P0T2</accession>
<gene>
    <name evidence="1" type="ORF">FSB64_40385</name>
</gene>
<evidence type="ECO:0000313" key="2">
    <source>
        <dbReference type="Proteomes" id="UP000821598"/>
    </source>
</evidence>